<dbReference type="NCBIfam" id="NF038350">
    <property type="entry name" value="taxis_HmpF"/>
    <property type="match status" value="1"/>
</dbReference>
<dbReference type="AlphaFoldDB" id="A0A1B7VX53"/>
<dbReference type="InterPro" id="IPR047813">
    <property type="entry name" value="HmpF"/>
</dbReference>
<dbReference type="PATRIC" id="fig|1710894.3.peg.3820"/>
<protein>
    <submittedName>
        <fullName evidence="2">Uncharacterized protein</fullName>
    </submittedName>
</protein>
<keyword evidence="1" id="KW-0175">Coiled coil</keyword>
<feature type="coiled-coil region" evidence="1">
    <location>
        <begin position="453"/>
        <end position="515"/>
    </location>
</feature>
<evidence type="ECO:0000313" key="3">
    <source>
        <dbReference type="Proteomes" id="UP000092382"/>
    </source>
</evidence>
<reference evidence="2 3" key="1">
    <citation type="submission" date="2015-09" db="EMBL/GenBank/DDBJ databases">
        <title>Whole genome shotgun sequence assembly of Aphanizomenon flos-aquae UKL13.</title>
        <authorList>
            <person name="Driscoll C."/>
        </authorList>
    </citation>
    <scope>NUCLEOTIDE SEQUENCE [LARGE SCALE GENOMIC DNA]</scope>
    <source>
        <strain evidence="2">MDT13</strain>
    </source>
</reference>
<name>A0A1B7VX53_APHFL</name>
<proteinExistence type="predicted"/>
<evidence type="ECO:0000256" key="1">
    <source>
        <dbReference type="SAM" id="Coils"/>
    </source>
</evidence>
<feature type="coiled-coil region" evidence="1">
    <location>
        <begin position="361"/>
        <end position="410"/>
    </location>
</feature>
<feature type="coiled-coil region" evidence="1">
    <location>
        <begin position="102"/>
        <end position="174"/>
    </location>
</feature>
<evidence type="ECO:0000313" key="2">
    <source>
        <dbReference type="EMBL" id="OBQ25571.1"/>
    </source>
</evidence>
<dbReference type="STRING" id="1803587.GCA_001593825_02048"/>
<organism evidence="2 3">
    <name type="scientific">Aphanizomenon flos-aquae LD13</name>
    <dbReference type="NCBI Taxonomy" id="1710894"/>
    <lineage>
        <taxon>Bacteria</taxon>
        <taxon>Bacillati</taxon>
        <taxon>Cyanobacteriota</taxon>
        <taxon>Cyanophyceae</taxon>
        <taxon>Nostocales</taxon>
        <taxon>Aphanizomenonaceae</taxon>
        <taxon>Aphanizomenon</taxon>
    </lineage>
</organism>
<dbReference type="EMBL" id="LJOY01000026">
    <property type="protein sequence ID" value="OBQ25571.1"/>
    <property type="molecule type" value="Genomic_DNA"/>
</dbReference>
<accession>A0A1B7VX53</accession>
<comment type="caution">
    <text evidence="2">The sequence shown here is derived from an EMBL/GenBank/DDBJ whole genome shotgun (WGS) entry which is preliminary data.</text>
</comment>
<dbReference type="Proteomes" id="UP000092382">
    <property type="component" value="Unassembled WGS sequence"/>
</dbReference>
<sequence length="582" mass="67793">MLYLAEIQKQRGGLLGGGGKSELKLLASQRSDQNWSSVPDETIVADEASKFNDGALVLVDLSPNRQVQRIQEAGRPLVNILQNLSRQVERFKLKEEEIDQWKQSLNLQVQELNRREMEMESLWEQVQKLENDSKNVERQQQSINTSRTETERLQAELERNRQELEGAWEHLRVEQRSLQETMSKVQQSQSVDEDLKSVLSGLINRLSAPILSIGEVKKYLNYAFEFSDQQQKNLNIHWQKLEVQRHSANQQEKEGEELVQILFSNKQQLQQAQDYLAQQLTQMQLKTAVVNSKRELATILKWHLGSEEELSQKLRILVVNTDVKVSKPEVDVTALEQMPMKELERMIQDWQDKLERDSGFVQEQEQELKYKQELIEEIQQKIVHSSEEERVNLELELADEQDLYQMLNKSLVGQRRNLIGQQKTLQQNQVVLWQRQGILLDTKGEPSDFESIISELETQKQQKSAEIEGLEIYIAQTLTAMETDQELINHQTQEVEEKRRKVNSLEEQFLNLRMASAEYMGRVSLYQEALQPIQDALDRLREQLDMIAVSLTQLQEFDDSRMQVVAELRQVIGSFMNLSEVN</sequence>
<gene>
    <name evidence="2" type="ORF">AN481_09465</name>
</gene>